<dbReference type="GO" id="GO:0016651">
    <property type="term" value="F:oxidoreductase activity, acting on NAD(P)H"/>
    <property type="evidence" value="ECO:0007669"/>
    <property type="project" value="TreeGrafter"/>
</dbReference>
<dbReference type="Gene3D" id="3.50.50.60">
    <property type="entry name" value="FAD/NAD(P)-binding domain"/>
    <property type="match status" value="2"/>
</dbReference>
<gene>
    <name evidence="7" type="ORF">SAMN05216551_101251</name>
</gene>
<keyword evidence="4" id="KW-0560">Oxidoreductase</keyword>
<keyword evidence="8" id="KW-1185">Reference proteome</keyword>
<feature type="domain" description="FAD/NAD(P)-binding" evidence="5">
    <location>
        <begin position="5"/>
        <end position="300"/>
    </location>
</feature>
<evidence type="ECO:0000313" key="7">
    <source>
        <dbReference type="EMBL" id="SDV46318.1"/>
    </source>
</evidence>
<dbReference type="InterPro" id="IPR023753">
    <property type="entry name" value="FAD/NAD-binding_dom"/>
</dbReference>
<dbReference type="GO" id="GO:0051213">
    <property type="term" value="F:dioxygenase activity"/>
    <property type="evidence" value="ECO:0007669"/>
    <property type="project" value="UniProtKB-KW"/>
</dbReference>
<dbReference type="Proteomes" id="UP000243719">
    <property type="component" value="Unassembled WGS sequence"/>
</dbReference>
<dbReference type="SUPFAM" id="SSF51905">
    <property type="entry name" value="FAD/NAD(P)-binding domain"/>
    <property type="match status" value="2"/>
</dbReference>
<organism evidence="7 8">
    <name type="scientific">Chitinasiproducens palmae</name>
    <dbReference type="NCBI Taxonomy" id="1770053"/>
    <lineage>
        <taxon>Bacteria</taxon>
        <taxon>Pseudomonadati</taxon>
        <taxon>Pseudomonadota</taxon>
        <taxon>Betaproteobacteria</taxon>
        <taxon>Burkholderiales</taxon>
        <taxon>Burkholderiaceae</taxon>
        <taxon>Chitinasiproducens</taxon>
    </lineage>
</organism>
<keyword evidence="2" id="KW-0285">Flavoprotein</keyword>
<dbReference type="Gene3D" id="3.30.390.30">
    <property type="match status" value="1"/>
</dbReference>
<dbReference type="PRINTS" id="PR00368">
    <property type="entry name" value="FADPNR"/>
</dbReference>
<dbReference type="OrthoDB" id="9769238at2"/>
<dbReference type="Pfam" id="PF14759">
    <property type="entry name" value="Reductase_C"/>
    <property type="match status" value="1"/>
</dbReference>
<keyword evidence="3" id="KW-0274">FAD</keyword>
<name>A0A1H2PL24_9BURK</name>
<evidence type="ECO:0000256" key="2">
    <source>
        <dbReference type="ARBA" id="ARBA00022630"/>
    </source>
</evidence>
<protein>
    <submittedName>
        <fullName evidence="7">3-phenylpropionate/trans-cinnamate dioxygenase ferredoxin reductase subunit</fullName>
    </submittedName>
</protein>
<dbReference type="InterPro" id="IPR028202">
    <property type="entry name" value="Reductase_C"/>
</dbReference>
<dbReference type="InterPro" id="IPR036188">
    <property type="entry name" value="FAD/NAD-bd_sf"/>
</dbReference>
<feature type="domain" description="Reductase C-terminal" evidence="6">
    <location>
        <begin position="319"/>
        <end position="402"/>
    </location>
</feature>
<dbReference type="InterPro" id="IPR050446">
    <property type="entry name" value="FAD-oxidoreductase/Apoptosis"/>
</dbReference>
<dbReference type="RefSeq" id="WP_091903770.1">
    <property type="nucleotide sequence ID" value="NZ_FNLO01000001.1"/>
</dbReference>
<comment type="cofactor">
    <cofactor evidence="1">
        <name>FAD</name>
        <dbReference type="ChEBI" id="CHEBI:57692"/>
    </cofactor>
</comment>
<dbReference type="STRING" id="1770053.SAMN05216551_101251"/>
<dbReference type="AlphaFoldDB" id="A0A1H2PL24"/>
<reference evidence="8" key="1">
    <citation type="submission" date="2016-09" db="EMBL/GenBank/DDBJ databases">
        <authorList>
            <person name="Varghese N."/>
            <person name="Submissions S."/>
        </authorList>
    </citation>
    <scope>NUCLEOTIDE SEQUENCE [LARGE SCALE GENOMIC DNA]</scope>
    <source>
        <strain evidence="8">JS23</strain>
    </source>
</reference>
<evidence type="ECO:0000259" key="5">
    <source>
        <dbReference type="Pfam" id="PF07992"/>
    </source>
</evidence>
<evidence type="ECO:0000256" key="3">
    <source>
        <dbReference type="ARBA" id="ARBA00022827"/>
    </source>
</evidence>
<evidence type="ECO:0000313" key="8">
    <source>
        <dbReference type="Proteomes" id="UP000243719"/>
    </source>
</evidence>
<proteinExistence type="predicted"/>
<evidence type="ECO:0000259" key="6">
    <source>
        <dbReference type="Pfam" id="PF14759"/>
    </source>
</evidence>
<keyword evidence="7" id="KW-0223">Dioxygenase</keyword>
<dbReference type="SUPFAM" id="SSF55424">
    <property type="entry name" value="FAD/NAD-linked reductases, dimerisation (C-terminal) domain"/>
    <property type="match status" value="1"/>
</dbReference>
<accession>A0A1H2PL24</accession>
<dbReference type="GO" id="GO:0005737">
    <property type="term" value="C:cytoplasm"/>
    <property type="evidence" value="ECO:0007669"/>
    <property type="project" value="TreeGrafter"/>
</dbReference>
<dbReference type="Pfam" id="PF07992">
    <property type="entry name" value="Pyr_redox_2"/>
    <property type="match status" value="1"/>
</dbReference>
<dbReference type="PRINTS" id="PR00411">
    <property type="entry name" value="PNDRDTASEI"/>
</dbReference>
<dbReference type="PANTHER" id="PTHR43557:SF2">
    <property type="entry name" value="RIESKE DOMAIN-CONTAINING PROTEIN-RELATED"/>
    <property type="match status" value="1"/>
</dbReference>
<dbReference type="PANTHER" id="PTHR43557">
    <property type="entry name" value="APOPTOSIS-INDUCING FACTOR 1"/>
    <property type="match status" value="1"/>
</dbReference>
<sequence length="407" mass="44349">MEDTILIVGAGQAGGQAAHALRDNGFNGRIVMVGDEAWRPYERPPLSKEALLAADDSDCFKGWLHPEQFYDDAAVEHLEDSVTRLDIQTRTAQLGSGATLHYDKCLIATGGRARSADGARCGARVVSLRTLDDAMRIRGLMARARSVAVIGGGFLGLEFAASARARGLAVTVFERGARLLARALPVPIADQLRAKHEQHGVRIVFDAGVVEVNERDADVLLTRAGDATAFDFCVVAVGQVPNDEIARVSGIDVDDGIVVDRFCRTSALEVYAAGDCARFPLGDDAIHTRLESWQNAQQQAITAARNMLGAPCAYQLTPWFWTDQYDWNLQMLGMLTDDIDRWVARDGSDRKAMRIGLRGNVIKYALAINQGGELRALRRLIEQAIPVDADALADTAIKLRQLDKLAR</sequence>
<evidence type="ECO:0000256" key="4">
    <source>
        <dbReference type="ARBA" id="ARBA00023002"/>
    </source>
</evidence>
<evidence type="ECO:0000256" key="1">
    <source>
        <dbReference type="ARBA" id="ARBA00001974"/>
    </source>
</evidence>
<dbReference type="InterPro" id="IPR016156">
    <property type="entry name" value="FAD/NAD-linked_Rdtase_dimer_sf"/>
</dbReference>
<dbReference type="EMBL" id="FNLO01000001">
    <property type="protein sequence ID" value="SDV46318.1"/>
    <property type="molecule type" value="Genomic_DNA"/>
</dbReference>